<reference evidence="2" key="1">
    <citation type="submission" date="2017-01" db="EMBL/GenBank/DDBJ databases">
        <title>Genome Analysis of Deinococcus marmoris KOPRI26562.</title>
        <authorList>
            <person name="Kim J.H."/>
            <person name="Oh H.-M."/>
        </authorList>
    </citation>
    <scope>NUCLEOTIDE SEQUENCE [LARGE SCALE GENOMIC DNA]</scope>
    <source>
        <strain evidence="2">PAMC 26633</strain>
    </source>
</reference>
<dbReference type="Proteomes" id="UP000214720">
    <property type="component" value="Unassembled WGS sequence"/>
</dbReference>
<comment type="caution">
    <text evidence="1">The sequence shown here is derived from an EMBL/GenBank/DDBJ whole genome shotgun (WGS) entry which is preliminary data.</text>
</comment>
<gene>
    <name evidence="1" type="ORF">BSU04_01480</name>
</gene>
<dbReference type="EMBL" id="MTHB01000014">
    <property type="protein sequence ID" value="OXC80438.1"/>
    <property type="molecule type" value="Genomic_DNA"/>
</dbReference>
<name>A0A226XC59_CABSO</name>
<accession>A0A226XC59</accession>
<organism evidence="1 2">
    <name type="scientific">Caballeronia sordidicola</name>
    <name type="common">Burkholderia sordidicola</name>
    <dbReference type="NCBI Taxonomy" id="196367"/>
    <lineage>
        <taxon>Bacteria</taxon>
        <taxon>Pseudomonadati</taxon>
        <taxon>Pseudomonadota</taxon>
        <taxon>Betaproteobacteria</taxon>
        <taxon>Burkholderiales</taxon>
        <taxon>Burkholderiaceae</taxon>
        <taxon>Caballeronia</taxon>
    </lineage>
</organism>
<evidence type="ECO:0000313" key="2">
    <source>
        <dbReference type="Proteomes" id="UP000214720"/>
    </source>
</evidence>
<sequence>MSILKMWRKQNADCKSGNHSTGSRCVTIYAVSKFPMPYSPDPVSPSVRGCMAAHRHRNMTRFALVGLSRAVGVDGIIGSILEPHTSSISSMQLDIFADSRDVMLRNDVVSALQRYDARETQQSLKRLSDDYPDDDSVPQLTVLADALDRRSAAAFSGHSAAAEARCALVEQTTPAALRMFGERAGTQWLVPMWRELAQRASLLPFRANSIDTHAAALWLQAGAWSAARDAVLTIESWRRIPAPVMWMADALYRLDSLETTWPLLAELAWLAPDRFARLVDRLGDKSLDSLLKKFHAGFEGAGDGADIAWFPAWALIEKPALARLLGATQPSTRSSPERAMRLLLELLSLERQGRHFELLECRKKLQGLHASLYACYMSTR</sequence>
<evidence type="ECO:0000313" key="1">
    <source>
        <dbReference type="EMBL" id="OXC80438.1"/>
    </source>
</evidence>
<dbReference type="AlphaFoldDB" id="A0A226XC59"/>
<protein>
    <submittedName>
        <fullName evidence="1">Uncharacterized protein</fullName>
    </submittedName>
</protein>
<proteinExistence type="predicted"/>